<evidence type="ECO:0000256" key="2">
    <source>
        <dbReference type="ARBA" id="ARBA00022553"/>
    </source>
</evidence>
<gene>
    <name evidence="12" type="ORF">SAMN02745207_01104</name>
</gene>
<evidence type="ECO:0000256" key="8">
    <source>
        <dbReference type="PROSITE-ProRule" id="PRU00169"/>
    </source>
</evidence>
<evidence type="ECO:0000313" key="12">
    <source>
        <dbReference type="EMBL" id="SHH43478.1"/>
    </source>
</evidence>
<dbReference type="InterPro" id="IPR001867">
    <property type="entry name" value="OmpR/PhoB-type_DNA-bd"/>
</dbReference>
<dbReference type="PROSITE" id="PS51755">
    <property type="entry name" value="OMPR_PHOB"/>
    <property type="match status" value="1"/>
</dbReference>
<dbReference type="CDD" id="cd00383">
    <property type="entry name" value="trans_reg_C"/>
    <property type="match status" value="1"/>
</dbReference>
<sequence>MAKILIVEDEKPISNLIRMFLTKEGHECDCAFDGMKACDLIETHNYDLILLDIMLPYVDGFEVMEYAKSIKISVIFLTAMDTTNNKVKGLRMGAEDYITKPFEMAELIARVDNVLRRSNSTNRIYNIHNLKIDFNKRLIEREEETIVLTELEFDLLEYFIKNIDKPLTREQIYENVWGGEYDVESRTIDMSLRRLKKKLYWDKEIVSVYKVGYRLLSSIQKIL</sequence>
<dbReference type="RefSeq" id="WP_073337434.1">
    <property type="nucleotide sequence ID" value="NZ_FQXM01000005.1"/>
</dbReference>
<evidence type="ECO:0000256" key="3">
    <source>
        <dbReference type="ARBA" id="ARBA00023012"/>
    </source>
</evidence>
<keyword evidence="6" id="KW-0804">Transcription</keyword>
<reference evidence="12 13" key="1">
    <citation type="submission" date="2016-11" db="EMBL/GenBank/DDBJ databases">
        <authorList>
            <person name="Jaros S."/>
            <person name="Januszkiewicz K."/>
            <person name="Wedrychowicz H."/>
        </authorList>
    </citation>
    <scope>NUCLEOTIDE SEQUENCE [LARGE SCALE GENOMIC DNA]</scope>
    <source>
        <strain evidence="12 13">DSM 8605</strain>
    </source>
</reference>
<dbReference type="SMART" id="SM00448">
    <property type="entry name" value="REC"/>
    <property type="match status" value="1"/>
</dbReference>
<name>A0A1M5SYQ7_9CLOT</name>
<comment type="function">
    <text evidence="7">May play the central regulatory role in sporulation. It may be an element of the effector pathway responsible for the activation of sporulation genes in response to nutritional stress. Spo0A may act in concert with spo0H (a sigma factor) to control the expression of some genes that are critical to the sporulation process.</text>
</comment>
<dbReference type="PANTHER" id="PTHR48111">
    <property type="entry name" value="REGULATOR OF RPOS"/>
    <property type="match status" value="1"/>
</dbReference>
<keyword evidence="4" id="KW-0805">Transcription regulation</keyword>
<keyword evidence="5 9" id="KW-0238">DNA-binding</keyword>
<dbReference type="InterPro" id="IPR011006">
    <property type="entry name" value="CheY-like_superfamily"/>
</dbReference>
<evidence type="ECO:0000259" key="10">
    <source>
        <dbReference type="PROSITE" id="PS50110"/>
    </source>
</evidence>
<dbReference type="InterPro" id="IPR036388">
    <property type="entry name" value="WH-like_DNA-bd_sf"/>
</dbReference>
<feature type="modified residue" description="4-aspartylphosphate" evidence="8">
    <location>
        <position position="52"/>
    </location>
</feature>
<dbReference type="Pfam" id="PF00072">
    <property type="entry name" value="Response_reg"/>
    <property type="match status" value="1"/>
</dbReference>
<evidence type="ECO:0000256" key="1">
    <source>
        <dbReference type="ARBA" id="ARBA00018672"/>
    </source>
</evidence>
<dbReference type="OrthoDB" id="9778712at2"/>
<dbReference type="InterPro" id="IPR001789">
    <property type="entry name" value="Sig_transdc_resp-reg_receiver"/>
</dbReference>
<dbReference type="EMBL" id="FQXM01000005">
    <property type="protein sequence ID" value="SHH43478.1"/>
    <property type="molecule type" value="Genomic_DNA"/>
</dbReference>
<feature type="domain" description="OmpR/PhoB-type" evidence="11">
    <location>
        <begin position="122"/>
        <end position="217"/>
    </location>
</feature>
<keyword evidence="13" id="KW-1185">Reference proteome</keyword>
<dbReference type="Gene3D" id="1.10.10.10">
    <property type="entry name" value="Winged helix-like DNA-binding domain superfamily/Winged helix DNA-binding domain"/>
    <property type="match status" value="1"/>
</dbReference>
<evidence type="ECO:0000256" key="4">
    <source>
        <dbReference type="ARBA" id="ARBA00023015"/>
    </source>
</evidence>
<evidence type="ECO:0000256" key="7">
    <source>
        <dbReference type="ARBA" id="ARBA00024867"/>
    </source>
</evidence>
<dbReference type="GO" id="GO:0006355">
    <property type="term" value="P:regulation of DNA-templated transcription"/>
    <property type="evidence" value="ECO:0007669"/>
    <property type="project" value="InterPro"/>
</dbReference>
<dbReference type="STRING" id="1121316.SAMN02745207_01104"/>
<dbReference type="SUPFAM" id="SSF52172">
    <property type="entry name" value="CheY-like"/>
    <property type="match status" value="1"/>
</dbReference>
<evidence type="ECO:0000256" key="9">
    <source>
        <dbReference type="PROSITE-ProRule" id="PRU01091"/>
    </source>
</evidence>
<organism evidence="12 13">
    <name type="scientific">Clostridium grantii DSM 8605</name>
    <dbReference type="NCBI Taxonomy" id="1121316"/>
    <lineage>
        <taxon>Bacteria</taxon>
        <taxon>Bacillati</taxon>
        <taxon>Bacillota</taxon>
        <taxon>Clostridia</taxon>
        <taxon>Eubacteriales</taxon>
        <taxon>Clostridiaceae</taxon>
        <taxon>Clostridium</taxon>
    </lineage>
</organism>
<keyword evidence="3" id="KW-0902">Two-component regulatory system</keyword>
<evidence type="ECO:0000259" key="11">
    <source>
        <dbReference type="PROSITE" id="PS51755"/>
    </source>
</evidence>
<dbReference type="InterPro" id="IPR039420">
    <property type="entry name" value="WalR-like"/>
</dbReference>
<proteinExistence type="predicted"/>
<dbReference type="GO" id="GO:0000976">
    <property type="term" value="F:transcription cis-regulatory region binding"/>
    <property type="evidence" value="ECO:0007669"/>
    <property type="project" value="TreeGrafter"/>
</dbReference>
<dbReference type="GO" id="GO:0005829">
    <property type="term" value="C:cytosol"/>
    <property type="evidence" value="ECO:0007669"/>
    <property type="project" value="TreeGrafter"/>
</dbReference>
<dbReference type="Pfam" id="PF00486">
    <property type="entry name" value="Trans_reg_C"/>
    <property type="match status" value="1"/>
</dbReference>
<evidence type="ECO:0000256" key="5">
    <source>
        <dbReference type="ARBA" id="ARBA00023125"/>
    </source>
</evidence>
<dbReference type="FunFam" id="3.40.50.2300:FF:000001">
    <property type="entry name" value="DNA-binding response regulator PhoB"/>
    <property type="match status" value="1"/>
</dbReference>
<keyword evidence="2 8" id="KW-0597">Phosphoprotein</keyword>
<dbReference type="PROSITE" id="PS50110">
    <property type="entry name" value="RESPONSE_REGULATORY"/>
    <property type="match status" value="1"/>
</dbReference>
<accession>A0A1M5SYQ7</accession>
<dbReference type="AlphaFoldDB" id="A0A1M5SYQ7"/>
<feature type="DNA-binding region" description="OmpR/PhoB-type" evidence="9">
    <location>
        <begin position="122"/>
        <end position="217"/>
    </location>
</feature>
<dbReference type="Proteomes" id="UP000184447">
    <property type="component" value="Unassembled WGS sequence"/>
</dbReference>
<dbReference type="PANTHER" id="PTHR48111:SF1">
    <property type="entry name" value="TWO-COMPONENT RESPONSE REGULATOR ORR33"/>
    <property type="match status" value="1"/>
</dbReference>
<evidence type="ECO:0000256" key="6">
    <source>
        <dbReference type="ARBA" id="ARBA00023163"/>
    </source>
</evidence>
<protein>
    <recommendedName>
        <fullName evidence="1">Stage 0 sporulation protein A homolog</fullName>
    </recommendedName>
</protein>
<dbReference type="Gene3D" id="3.40.50.2300">
    <property type="match status" value="1"/>
</dbReference>
<feature type="domain" description="Response regulatory" evidence="10">
    <location>
        <begin position="3"/>
        <end position="115"/>
    </location>
</feature>
<dbReference type="GO" id="GO:0032993">
    <property type="term" value="C:protein-DNA complex"/>
    <property type="evidence" value="ECO:0007669"/>
    <property type="project" value="TreeGrafter"/>
</dbReference>
<dbReference type="Gene3D" id="6.10.250.690">
    <property type="match status" value="1"/>
</dbReference>
<dbReference type="SMART" id="SM00862">
    <property type="entry name" value="Trans_reg_C"/>
    <property type="match status" value="1"/>
</dbReference>
<dbReference type="GO" id="GO:0000156">
    <property type="term" value="F:phosphorelay response regulator activity"/>
    <property type="evidence" value="ECO:0007669"/>
    <property type="project" value="TreeGrafter"/>
</dbReference>
<evidence type="ECO:0000313" key="13">
    <source>
        <dbReference type="Proteomes" id="UP000184447"/>
    </source>
</evidence>